<feature type="transmembrane region" description="Helical" evidence="8">
    <location>
        <begin position="197"/>
        <end position="230"/>
    </location>
</feature>
<evidence type="ECO:0000256" key="6">
    <source>
        <dbReference type="ARBA" id="ARBA00022989"/>
    </source>
</evidence>
<reference evidence="9 10" key="1">
    <citation type="submission" date="2018-10" db="EMBL/GenBank/DDBJ databases">
        <title>Sequencing the genomes of 1000 actinobacteria strains.</title>
        <authorList>
            <person name="Klenk H.-P."/>
        </authorList>
    </citation>
    <scope>NUCLEOTIDE SEQUENCE [LARGE SCALE GENOMIC DNA]</scope>
    <source>
        <strain evidence="9 10">DSM 44343</strain>
    </source>
</reference>
<evidence type="ECO:0000256" key="2">
    <source>
        <dbReference type="ARBA" id="ARBA00010735"/>
    </source>
</evidence>
<keyword evidence="7 8" id="KW-0472">Membrane</keyword>
<evidence type="ECO:0000313" key="10">
    <source>
        <dbReference type="Proteomes" id="UP000274762"/>
    </source>
</evidence>
<evidence type="ECO:0000256" key="4">
    <source>
        <dbReference type="ARBA" id="ARBA00022475"/>
    </source>
</evidence>
<dbReference type="GO" id="GO:1903785">
    <property type="term" value="P:L-valine transmembrane transport"/>
    <property type="evidence" value="ECO:0007669"/>
    <property type="project" value="TreeGrafter"/>
</dbReference>
<keyword evidence="3" id="KW-0813">Transport</keyword>
<dbReference type="Proteomes" id="UP000274762">
    <property type="component" value="Unassembled WGS sequence"/>
</dbReference>
<gene>
    <name evidence="9" type="ORF">DFJ75_0400</name>
</gene>
<comment type="subcellular location">
    <subcellularLocation>
        <location evidence="1">Cell membrane</location>
        <topology evidence="1">Multi-pass membrane protein</topology>
    </subcellularLocation>
</comment>
<evidence type="ECO:0000256" key="7">
    <source>
        <dbReference type="ARBA" id="ARBA00023136"/>
    </source>
</evidence>
<comment type="similarity">
    <text evidence="2">Belongs to the AzlC family.</text>
</comment>
<dbReference type="PANTHER" id="PTHR34979">
    <property type="entry name" value="INNER MEMBRANE PROTEIN YGAZ"/>
    <property type="match status" value="1"/>
</dbReference>
<evidence type="ECO:0000256" key="3">
    <source>
        <dbReference type="ARBA" id="ARBA00022448"/>
    </source>
</evidence>
<evidence type="ECO:0000256" key="1">
    <source>
        <dbReference type="ARBA" id="ARBA00004651"/>
    </source>
</evidence>
<organism evidence="9 10">
    <name type="scientific">Williamsia marianensis</name>
    <dbReference type="NCBI Taxonomy" id="85044"/>
    <lineage>
        <taxon>Bacteria</taxon>
        <taxon>Bacillati</taxon>
        <taxon>Actinomycetota</taxon>
        <taxon>Actinomycetes</taxon>
        <taxon>Mycobacteriales</taxon>
        <taxon>Nocardiaceae</taxon>
        <taxon>Williamsia</taxon>
    </lineage>
</organism>
<comment type="caution">
    <text evidence="9">The sequence shown here is derived from an EMBL/GenBank/DDBJ whole genome shotgun (WGS) entry which is preliminary data.</text>
</comment>
<evidence type="ECO:0000313" key="9">
    <source>
        <dbReference type="EMBL" id="RKR93616.1"/>
    </source>
</evidence>
<accession>A0A495JX60</accession>
<proteinExistence type="inferred from homology"/>
<evidence type="ECO:0000256" key="5">
    <source>
        <dbReference type="ARBA" id="ARBA00022692"/>
    </source>
</evidence>
<sequence>MLIMRSIWRTPRLGISLDAATARDVALVCVAVGVVGLSFGAIAVSSGFPLWMPLLMSVVVFAGASQFTFVAILAAGGGIFAAVAAGLLANARHILFGFSIGDVLGKSLGWRLLGSHLMIDESVAFTLAQDAPKMRRSIYWACGAGLFVAWNVGVLAGSAGGTLITDTDAFGLDAAFPAVLLALILPAMRERATRNAALAGAVIAVGASFFTPVGVPVLLALAALVLVVPIPGRRRAAIG</sequence>
<dbReference type="PANTHER" id="PTHR34979:SF1">
    <property type="entry name" value="INNER MEMBRANE PROTEIN YGAZ"/>
    <property type="match status" value="1"/>
</dbReference>
<name>A0A495JX60_WILMA</name>
<keyword evidence="6 8" id="KW-1133">Transmembrane helix</keyword>
<feature type="transmembrane region" description="Helical" evidence="8">
    <location>
        <begin position="21"/>
        <end position="44"/>
    </location>
</feature>
<dbReference type="InterPro" id="IPR011606">
    <property type="entry name" value="Brnchd-chn_aa_trnsp_permease"/>
</dbReference>
<keyword evidence="5 8" id="KW-0812">Transmembrane</keyword>
<feature type="transmembrane region" description="Helical" evidence="8">
    <location>
        <begin position="64"/>
        <end position="89"/>
    </location>
</feature>
<dbReference type="AlphaFoldDB" id="A0A495JX60"/>
<feature type="transmembrane region" description="Helical" evidence="8">
    <location>
        <begin position="138"/>
        <end position="157"/>
    </location>
</feature>
<feature type="transmembrane region" description="Helical" evidence="8">
    <location>
        <begin position="169"/>
        <end position="185"/>
    </location>
</feature>
<dbReference type="Pfam" id="PF03591">
    <property type="entry name" value="AzlC"/>
    <property type="match status" value="1"/>
</dbReference>
<evidence type="ECO:0000256" key="8">
    <source>
        <dbReference type="SAM" id="Phobius"/>
    </source>
</evidence>
<dbReference type="GO" id="GO:0005886">
    <property type="term" value="C:plasma membrane"/>
    <property type="evidence" value="ECO:0007669"/>
    <property type="project" value="UniProtKB-SubCell"/>
</dbReference>
<keyword evidence="4" id="KW-1003">Cell membrane</keyword>
<dbReference type="EMBL" id="RBKV01000001">
    <property type="protein sequence ID" value="RKR93616.1"/>
    <property type="molecule type" value="Genomic_DNA"/>
</dbReference>
<protein>
    <submittedName>
        <fullName evidence="9">4-azaleucine resistance transporter AzlC</fullName>
    </submittedName>
</protein>